<dbReference type="PROSITE" id="PS50005">
    <property type="entry name" value="TPR"/>
    <property type="match status" value="1"/>
</dbReference>
<accession>A0AAD3DLP3</accession>
<dbReference type="PANTHER" id="PTHR12558:SF9">
    <property type="entry name" value="CELL DIVISION CYCLE PROTEIN 16 HOMOLOG"/>
    <property type="match status" value="1"/>
</dbReference>
<evidence type="ECO:0000256" key="7">
    <source>
        <dbReference type="PROSITE-ProRule" id="PRU00339"/>
    </source>
</evidence>
<evidence type="ECO:0000256" key="6">
    <source>
        <dbReference type="ARBA" id="ARBA00023306"/>
    </source>
</evidence>
<name>A0AAD3DLP3_9CHLO</name>
<dbReference type="GO" id="GO:0031145">
    <property type="term" value="P:anaphase-promoting complex-dependent catabolic process"/>
    <property type="evidence" value="ECO:0007669"/>
    <property type="project" value="TreeGrafter"/>
</dbReference>
<organism evidence="9 10">
    <name type="scientific">Astrephomene gubernaculifera</name>
    <dbReference type="NCBI Taxonomy" id="47775"/>
    <lineage>
        <taxon>Eukaryota</taxon>
        <taxon>Viridiplantae</taxon>
        <taxon>Chlorophyta</taxon>
        <taxon>core chlorophytes</taxon>
        <taxon>Chlorophyceae</taxon>
        <taxon>CS clade</taxon>
        <taxon>Chlamydomonadales</taxon>
        <taxon>Astrephomenaceae</taxon>
        <taxon>Astrephomene</taxon>
    </lineage>
</organism>
<dbReference type="InterPro" id="IPR011990">
    <property type="entry name" value="TPR-like_helical_dom_sf"/>
</dbReference>
<keyword evidence="4" id="KW-0833">Ubl conjugation pathway</keyword>
<evidence type="ECO:0000313" key="9">
    <source>
        <dbReference type="EMBL" id="GFR43067.1"/>
    </source>
</evidence>
<dbReference type="GO" id="GO:0051301">
    <property type="term" value="P:cell division"/>
    <property type="evidence" value="ECO:0007669"/>
    <property type="project" value="UniProtKB-KW"/>
</dbReference>
<evidence type="ECO:0000256" key="3">
    <source>
        <dbReference type="ARBA" id="ARBA00022776"/>
    </source>
</evidence>
<keyword evidence="3" id="KW-0498">Mitosis</keyword>
<evidence type="ECO:0008006" key="11">
    <source>
        <dbReference type="Google" id="ProtNLM"/>
    </source>
</evidence>
<comment type="caution">
    <text evidence="9">The sequence shown here is derived from an EMBL/GenBank/DDBJ whole genome shotgun (WGS) entry which is preliminary data.</text>
</comment>
<evidence type="ECO:0000256" key="2">
    <source>
        <dbReference type="ARBA" id="ARBA00022737"/>
    </source>
</evidence>
<keyword evidence="6" id="KW-0131">Cell cycle</keyword>
<dbReference type="Pfam" id="PF13181">
    <property type="entry name" value="TPR_8"/>
    <property type="match status" value="1"/>
</dbReference>
<dbReference type="SMART" id="SM00028">
    <property type="entry name" value="TPR"/>
    <property type="match status" value="5"/>
</dbReference>
<gene>
    <name evidence="9" type="ORF">Agub_g4074</name>
</gene>
<feature type="repeat" description="TPR" evidence="7">
    <location>
        <begin position="182"/>
        <end position="215"/>
    </location>
</feature>
<evidence type="ECO:0000256" key="8">
    <source>
        <dbReference type="SAM" id="MobiDB-lite"/>
    </source>
</evidence>
<keyword evidence="1" id="KW-0132">Cell division</keyword>
<dbReference type="GO" id="GO:0016567">
    <property type="term" value="P:protein ubiquitination"/>
    <property type="evidence" value="ECO:0007669"/>
    <property type="project" value="TreeGrafter"/>
</dbReference>
<dbReference type="PANTHER" id="PTHR12558">
    <property type="entry name" value="CELL DIVISION CYCLE 16,23,27"/>
    <property type="match status" value="1"/>
</dbReference>
<sequence>METPCTGSGDEGMDDAPAPHSRSGSAPPLASPSQSPPGHQHAAAAEAGRGADGGGGGGAAAEGGYGCGLDGNVDVLACRAELLFYRGDYEGAYALTRSVLLGGRDPYALQLLPVHLAAGTQLAAHGSEPRTDLFLLGHRLTEEHPELAVSWYAVGCYYLAARQPAAARRYLGKATQLQRGFAPAWIAYGHAFSAQDERDQAMSAYRTAARLFPGLHTPHLGLGAEYCATANLPLAERALLAAYDICPDDPAVCHELGVLMYKCGQTAAAAMWLDKALQLLPGGRPTV</sequence>
<evidence type="ECO:0000313" key="10">
    <source>
        <dbReference type="Proteomes" id="UP001054857"/>
    </source>
</evidence>
<dbReference type="GO" id="GO:0005737">
    <property type="term" value="C:cytoplasm"/>
    <property type="evidence" value="ECO:0007669"/>
    <property type="project" value="TreeGrafter"/>
</dbReference>
<reference evidence="9 10" key="1">
    <citation type="journal article" date="2021" name="Sci. Rep.">
        <title>Genome sequencing of the multicellular alga Astrephomene provides insights into convergent evolution of germ-soma differentiation.</title>
        <authorList>
            <person name="Yamashita S."/>
            <person name="Yamamoto K."/>
            <person name="Matsuzaki R."/>
            <person name="Suzuki S."/>
            <person name="Yamaguchi H."/>
            <person name="Hirooka S."/>
            <person name="Minakuchi Y."/>
            <person name="Miyagishima S."/>
            <person name="Kawachi M."/>
            <person name="Toyoda A."/>
            <person name="Nozaki H."/>
        </authorList>
    </citation>
    <scope>NUCLEOTIDE SEQUENCE [LARGE SCALE GENOMIC DNA]</scope>
    <source>
        <strain evidence="9 10">NIES-4017</strain>
    </source>
</reference>
<proteinExistence type="predicted"/>
<evidence type="ECO:0000256" key="1">
    <source>
        <dbReference type="ARBA" id="ARBA00022618"/>
    </source>
</evidence>
<keyword evidence="10" id="KW-1185">Reference proteome</keyword>
<dbReference type="Proteomes" id="UP001054857">
    <property type="component" value="Unassembled WGS sequence"/>
</dbReference>
<dbReference type="EMBL" id="BMAR01000004">
    <property type="protein sequence ID" value="GFR43067.1"/>
    <property type="molecule type" value="Genomic_DNA"/>
</dbReference>
<keyword evidence="2" id="KW-0677">Repeat</keyword>
<evidence type="ECO:0000256" key="5">
    <source>
        <dbReference type="ARBA" id="ARBA00022803"/>
    </source>
</evidence>
<feature type="region of interest" description="Disordered" evidence="8">
    <location>
        <begin position="1"/>
        <end position="57"/>
    </location>
</feature>
<keyword evidence="5 7" id="KW-0802">TPR repeat</keyword>
<dbReference type="AlphaFoldDB" id="A0AAD3DLP3"/>
<dbReference type="SUPFAM" id="SSF48452">
    <property type="entry name" value="TPR-like"/>
    <property type="match status" value="1"/>
</dbReference>
<dbReference type="GO" id="GO:0045842">
    <property type="term" value="P:positive regulation of mitotic metaphase/anaphase transition"/>
    <property type="evidence" value="ECO:0007669"/>
    <property type="project" value="TreeGrafter"/>
</dbReference>
<evidence type="ECO:0000256" key="4">
    <source>
        <dbReference type="ARBA" id="ARBA00022786"/>
    </source>
</evidence>
<dbReference type="InterPro" id="IPR019734">
    <property type="entry name" value="TPR_rpt"/>
</dbReference>
<dbReference type="GO" id="GO:0005680">
    <property type="term" value="C:anaphase-promoting complex"/>
    <property type="evidence" value="ECO:0007669"/>
    <property type="project" value="TreeGrafter"/>
</dbReference>
<feature type="non-terminal residue" evidence="9">
    <location>
        <position position="1"/>
    </location>
</feature>
<protein>
    <recommendedName>
        <fullName evidence="11">Anaphase-promoting complex subunit 6</fullName>
    </recommendedName>
</protein>
<feature type="compositionally biased region" description="Low complexity" evidence="8">
    <location>
        <begin position="23"/>
        <end position="48"/>
    </location>
</feature>
<dbReference type="Gene3D" id="1.25.40.10">
    <property type="entry name" value="Tetratricopeptide repeat domain"/>
    <property type="match status" value="1"/>
</dbReference>